<evidence type="ECO:0000313" key="2">
    <source>
        <dbReference type="EnsemblMetazoa" id="CLYHEMP011180.1"/>
    </source>
</evidence>
<evidence type="ECO:0000313" key="3">
    <source>
        <dbReference type="Proteomes" id="UP000594262"/>
    </source>
</evidence>
<reference evidence="2" key="1">
    <citation type="submission" date="2021-01" db="UniProtKB">
        <authorList>
            <consortium name="EnsemblMetazoa"/>
        </authorList>
    </citation>
    <scope>IDENTIFICATION</scope>
</reference>
<keyword evidence="1" id="KW-0732">Signal</keyword>
<dbReference type="EnsemblMetazoa" id="CLYHEMT011180.1">
    <property type="protein sequence ID" value="CLYHEMP011180.1"/>
    <property type="gene ID" value="CLYHEMG011180"/>
</dbReference>
<sequence length="111" mass="12541">MTYKTISMFYLTLVAVVLVQGRPQTLETPSNKVSDGGDTLIQQGRNMLAEFLLKDAALDTHKFKQDHGCYKNIYKECTHDSACGCHLKCLGTMKNNRIVKRCISPTYPLIR</sequence>
<organism evidence="2 3">
    <name type="scientific">Clytia hemisphaerica</name>
    <dbReference type="NCBI Taxonomy" id="252671"/>
    <lineage>
        <taxon>Eukaryota</taxon>
        <taxon>Metazoa</taxon>
        <taxon>Cnidaria</taxon>
        <taxon>Hydrozoa</taxon>
        <taxon>Hydroidolina</taxon>
        <taxon>Leptothecata</taxon>
        <taxon>Obeliida</taxon>
        <taxon>Clytiidae</taxon>
        <taxon>Clytia</taxon>
    </lineage>
</organism>
<evidence type="ECO:0000256" key="1">
    <source>
        <dbReference type="SAM" id="SignalP"/>
    </source>
</evidence>
<dbReference type="AlphaFoldDB" id="A0A7M5WSR0"/>
<dbReference type="Proteomes" id="UP000594262">
    <property type="component" value="Unplaced"/>
</dbReference>
<proteinExistence type="predicted"/>
<feature type="signal peptide" evidence="1">
    <location>
        <begin position="1"/>
        <end position="21"/>
    </location>
</feature>
<name>A0A7M5WSR0_9CNID</name>
<protein>
    <submittedName>
        <fullName evidence="2">Uncharacterized protein</fullName>
    </submittedName>
</protein>
<feature type="chain" id="PRO_5029493614" evidence="1">
    <location>
        <begin position="22"/>
        <end position="111"/>
    </location>
</feature>
<keyword evidence="3" id="KW-1185">Reference proteome</keyword>
<accession>A0A7M5WSR0</accession>